<evidence type="ECO:0000313" key="1">
    <source>
        <dbReference type="EMBL" id="SDQ93589.1"/>
    </source>
</evidence>
<sequence length="338" mass="37222">MDRPTFEWSTDTERAAWLAPAMGELTDPRVLSVIPSGFESYARLPHPVLSPEGRTVRWSEVAAWSGIELHDRASFPEIALPRDLPEEPMPWNGEGPAEGTLPRGDAAVLAEILRESTTDPQDCWFCLWDGHGWDDIAAYHITDDGSVLPGARPPDPVPAWVRSGPRVRLPERDHLLYTGPVEAVSAFVPEHGQTANLWWPADRSWCVATEIDLGETYLAGSRFLVERVLADRRLEAFPTDPQDEIPLRTLPEWLVAEVDNAVIELLGRGEARITTPCGSVHARLEPAGESGRGRFFVSCEDASGSPASGEQTLDISDEEELRARLRAGLSAGLVELVR</sequence>
<dbReference type="Proteomes" id="UP000199301">
    <property type="component" value="Unassembled WGS sequence"/>
</dbReference>
<accession>A0A1H1EYG8</accession>
<reference evidence="2" key="1">
    <citation type="submission" date="2016-10" db="EMBL/GenBank/DDBJ databases">
        <authorList>
            <person name="Varghese N."/>
            <person name="Submissions S."/>
        </authorList>
    </citation>
    <scope>NUCLEOTIDE SEQUENCE [LARGE SCALE GENOMIC DNA]</scope>
    <source>
        <strain evidence="2">DSM 45459</strain>
    </source>
</reference>
<organism evidence="1 2">
    <name type="scientific">Actinopolyspora saharensis</name>
    <dbReference type="NCBI Taxonomy" id="995062"/>
    <lineage>
        <taxon>Bacteria</taxon>
        <taxon>Bacillati</taxon>
        <taxon>Actinomycetota</taxon>
        <taxon>Actinomycetes</taxon>
        <taxon>Actinopolysporales</taxon>
        <taxon>Actinopolysporaceae</taxon>
        <taxon>Actinopolyspora</taxon>
    </lineage>
</organism>
<dbReference type="EMBL" id="FNKO01000002">
    <property type="protein sequence ID" value="SDQ93589.1"/>
    <property type="molecule type" value="Genomic_DNA"/>
</dbReference>
<dbReference type="RefSeq" id="WP_092524450.1">
    <property type="nucleotide sequence ID" value="NZ_FNKO01000002.1"/>
</dbReference>
<dbReference type="OrthoDB" id="2426596at2"/>
<keyword evidence="2" id="KW-1185">Reference proteome</keyword>
<name>A0A1H1EYG8_9ACTN</name>
<proteinExistence type="predicted"/>
<evidence type="ECO:0000313" key="2">
    <source>
        <dbReference type="Proteomes" id="UP000199301"/>
    </source>
</evidence>
<protein>
    <submittedName>
        <fullName evidence="1">Uncharacterized protein</fullName>
    </submittedName>
</protein>
<dbReference type="AlphaFoldDB" id="A0A1H1EYG8"/>
<gene>
    <name evidence="1" type="ORF">SAMN04489718_2739</name>
</gene>
<dbReference type="STRING" id="995062.SAMN04489718_2739"/>